<dbReference type="Gene3D" id="3.40.50.2300">
    <property type="match status" value="2"/>
</dbReference>
<dbReference type="RefSeq" id="WP_306681509.1">
    <property type="nucleotide sequence ID" value="NZ_JAVDBT010000016.1"/>
</dbReference>
<protein>
    <submittedName>
        <fullName evidence="6">ABC transporter substrate-binding protein</fullName>
    </submittedName>
</protein>
<dbReference type="InterPro" id="IPR051010">
    <property type="entry name" value="BCAA_transport"/>
</dbReference>
<evidence type="ECO:0000256" key="3">
    <source>
        <dbReference type="ARBA" id="ARBA00022970"/>
    </source>
</evidence>
<gene>
    <name evidence="6" type="ORF">Q9295_15590</name>
</gene>
<evidence type="ECO:0000256" key="1">
    <source>
        <dbReference type="ARBA" id="ARBA00010062"/>
    </source>
</evidence>
<name>A0ABU0W401_9RHOB</name>
<evidence type="ECO:0000313" key="6">
    <source>
        <dbReference type="EMBL" id="MDQ2067800.1"/>
    </source>
</evidence>
<dbReference type="InterPro" id="IPR028082">
    <property type="entry name" value="Peripla_BP_I"/>
</dbReference>
<keyword evidence="2 4" id="KW-0732">Signal</keyword>
<sequence length="384" mass="39875">MKKNKLLLLSAAISALSTVPAMADDLVIGFATAQTGYLAPYDQPNLAGLQLKIDEINAAGGIAGKFPIKTIIKDTRTDSAQTALVAQELVDEGAQLIITPCDADPSIAAGMITQDAGIPAISFCATTPTLPLAVGDHMFSNYPADNVQATMLANHAIEQGYKTAYILTSPDTAYTLKLPQYFGQVFEAKGGTLLGEGTFTMGQQDFSAEVTKIAAMNPQPDVIMTAAYEPDFPAFIRQLRGAGVTAPIIGADAIDSPTTFSLGELAEGVVFSTAGHATEGSALEAFNAKWQEKTGNAPDTIYIANGYDLGNIIEAAVTAADSVEPAAIRDGIANLENLAGVTGPITFKGTNGMPLRSVALVRVKGGDRELVAQGLPEAADIPAP</sequence>
<feature type="domain" description="Leucine-binding protein" evidence="5">
    <location>
        <begin position="28"/>
        <end position="366"/>
    </location>
</feature>
<evidence type="ECO:0000259" key="5">
    <source>
        <dbReference type="Pfam" id="PF13458"/>
    </source>
</evidence>
<reference evidence="6 7" key="1">
    <citation type="submission" date="2023-08" db="EMBL/GenBank/DDBJ databases">
        <title>Characterization of two Paracoccaceae strains isolated from Phycosphere and proposal of Xinfangfangia lacusdiani sp. nov.</title>
        <authorList>
            <person name="Deng Y."/>
            <person name="Zhang Y.Q."/>
        </authorList>
    </citation>
    <scope>NUCLEOTIDE SEQUENCE [LARGE SCALE GENOMIC DNA]</scope>
    <source>
        <strain evidence="6 7">CPCC 101601</strain>
    </source>
</reference>
<organism evidence="6 7">
    <name type="scientific">Pseudogemmobacter lacusdianii</name>
    <dbReference type="NCBI Taxonomy" id="3069608"/>
    <lineage>
        <taxon>Bacteria</taxon>
        <taxon>Pseudomonadati</taxon>
        <taxon>Pseudomonadota</taxon>
        <taxon>Alphaproteobacteria</taxon>
        <taxon>Rhodobacterales</taxon>
        <taxon>Paracoccaceae</taxon>
        <taxon>Pseudogemmobacter</taxon>
    </lineage>
</organism>
<keyword evidence="3" id="KW-0029">Amino-acid transport</keyword>
<keyword evidence="7" id="KW-1185">Reference proteome</keyword>
<dbReference type="InterPro" id="IPR028081">
    <property type="entry name" value="Leu-bd"/>
</dbReference>
<evidence type="ECO:0000256" key="2">
    <source>
        <dbReference type="ARBA" id="ARBA00022729"/>
    </source>
</evidence>
<comment type="similarity">
    <text evidence="1">Belongs to the leucine-binding protein family.</text>
</comment>
<evidence type="ECO:0000313" key="7">
    <source>
        <dbReference type="Proteomes" id="UP001239680"/>
    </source>
</evidence>
<dbReference type="SUPFAM" id="SSF53822">
    <property type="entry name" value="Periplasmic binding protein-like I"/>
    <property type="match status" value="1"/>
</dbReference>
<dbReference type="Proteomes" id="UP001239680">
    <property type="component" value="Unassembled WGS sequence"/>
</dbReference>
<comment type="caution">
    <text evidence="6">The sequence shown here is derived from an EMBL/GenBank/DDBJ whole genome shotgun (WGS) entry which is preliminary data.</text>
</comment>
<keyword evidence="3" id="KW-0813">Transport</keyword>
<dbReference type="EMBL" id="JAVDBT010000016">
    <property type="protein sequence ID" value="MDQ2067800.1"/>
    <property type="molecule type" value="Genomic_DNA"/>
</dbReference>
<dbReference type="Pfam" id="PF13458">
    <property type="entry name" value="Peripla_BP_6"/>
    <property type="match status" value="1"/>
</dbReference>
<feature type="signal peptide" evidence="4">
    <location>
        <begin position="1"/>
        <end position="23"/>
    </location>
</feature>
<dbReference type="CDD" id="cd06347">
    <property type="entry name" value="PBP1_ABC_LivK_ligand_binding-like"/>
    <property type="match status" value="1"/>
</dbReference>
<accession>A0ABU0W401</accession>
<dbReference type="PANTHER" id="PTHR30483:SF6">
    <property type="entry name" value="PERIPLASMIC BINDING PROTEIN OF ABC TRANSPORTER FOR NATURAL AMINO ACIDS"/>
    <property type="match status" value="1"/>
</dbReference>
<dbReference type="PANTHER" id="PTHR30483">
    <property type="entry name" value="LEUCINE-SPECIFIC-BINDING PROTEIN"/>
    <property type="match status" value="1"/>
</dbReference>
<proteinExistence type="inferred from homology"/>
<feature type="chain" id="PRO_5045095346" evidence="4">
    <location>
        <begin position="24"/>
        <end position="384"/>
    </location>
</feature>
<evidence type="ECO:0000256" key="4">
    <source>
        <dbReference type="SAM" id="SignalP"/>
    </source>
</evidence>